<dbReference type="PANTHER" id="PTHR10907">
    <property type="entry name" value="REGUCALCIN"/>
    <property type="match status" value="1"/>
</dbReference>
<evidence type="ECO:0000259" key="15">
    <source>
        <dbReference type="Pfam" id="PF08450"/>
    </source>
</evidence>
<evidence type="ECO:0000313" key="16">
    <source>
        <dbReference type="EMBL" id="CAL8113463.1"/>
    </source>
</evidence>
<accession>A0ABP1QWF3</accession>
<dbReference type="InterPro" id="IPR011042">
    <property type="entry name" value="6-blade_b-propeller_TolB-like"/>
</dbReference>
<dbReference type="EC" id="3.1.1.17" evidence="8"/>
<proteinExistence type="inferred from homology"/>
<evidence type="ECO:0000256" key="3">
    <source>
        <dbReference type="ARBA" id="ARBA00001936"/>
    </source>
</evidence>
<dbReference type="InterPro" id="IPR013658">
    <property type="entry name" value="SGL"/>
</dbReference>
<gene>
    <name evidence="16" type="ORF">ODALV1_LOCUS16029</name>
</gene>
<comment type="caution">
    <text evidence="16">The sequence shown here is derived from an EMBL/GenBank/DDBJ whole genome shotgun (WGS) entry which is preliminary data.</text>
</comment>
<evidence type="ECO:0000256" key="6">
    <source>
        <dbReference type="ARBA" id="ARBA00004496"/>
    </source>
</evidence>
<keyword evidence="10" id="KW-0963">Cytoplasm</keyword>
<evidence type="ECO:0000256" key="8">
    <source>
        <dbReference type="ARBA" id="ARBA00013227"/>
    </source>
</evidence>
<evidence type="ECO:0000256" key="11">
    <source>
        <dbReference type="ARBA" id="ARBA00022723"/>
    </source>
</evidence>
<evidence type="ECO:0000256" key="13">
    <source>
        <dbReference type="ARBA" id="ARBA00022837"/>
    </source>
</evidence>
<evidence type="ECO:0000256" key="4">
    <source>
        <dbReference type="ARBA" id="ARBA00001946"/>
    </source>
</evidence>
<evidence type="ECO:0000256" key="5">
    <source>
        <dbReference type="ARBA" id="ARBA00001947"/>
    </source>
</evidence>
<evidence type="ECO:0000256" key="9">
    <source>
        <dbReference type="ARBA" id="ARBA00016808"/>
    </source>
</evidence>
<comment type="similarity">
    <text evidence="7">Belongs to the SMP-30/CGR1 family.</text>
</comment>
<comment type="cofactor">
    <cofactor evidence="4">
        <name>Mg(2+)</name>
        <dbReference type="ChEBI" id="CHEBI:18420"/>
    </cofactor>
</comment>
<sequence>MEPYVQTVSTSLVGEGPHWNADKQELYYVDIYGRSVNRYVPATGERTRVGIDEGNVSMVMPVQGQENRYVISVGKTLQLMEWDGRSASPSSLTTMFTVEPDNPGILFNDGKCDTKGRLWAGTASAQPIGSLYRVTNTIQQMESNVGTSNGNRRTVFDFNTSGQSGLPDGMNIDSDDNLWVACWGESQIIQVDPTVGRKINSISLPASKITSIAFGGPNLDVMYVTSTSDGLSDAQKLEQPAAGSLFQITNTGARGQGGGNNFGF</sequence>
<evidence type="ECO:0000256" key="12">
    <source>
        <dbReference type="ARBA" id="ARBA00022801"/>
    </source>
</evidence>
<organism evidence="16 17">
    <name type="scientific">Orchesella dallaii</name>
    <dbReference type="NCBI Taxonomy" id="48710"/>
    <lineage>
        <taxon>Eukaryota</taxon>
        <taxon>Metazoa</taxon>
        <taxon>Ecdysozoa</taxon>
        <taxon>Arthropoda</taxon>
        <taxon>Hexapoda</taxon>
        <taxon>Collembola</taxon>
        <taxon>Entomobryomorpha</taxon>
        <taxon>Entomobryoidea</taxon>
        <taxon>Orchesellidae</taxon>
        <taxon>Orchesellinae</taxon>
        <taxon>Orchesella</taxon>
    </lineage>
</organism>
<keyword evidence="12" id="KW-0378">Hydrolase</keyword>
<dbReference type="InterPro" id="IPR005511">
    <property type="entry name" value="SMP-30"/>
</dbReference>
<evidence type="ECO:0000313" key="17">
    <source>
        <dbReference type="Proteomes" id="UP001642540"/>
    </source>
</evidence>
<comment type="cofactor">
    <cofactor evidence="3">
        <name>Mn(2+)</name>
        <dbReference type="ChEBI" id="CHEBI:29035"/>
    </cofactor>
</comment>
<evidence type="ECO:0000256" key="14">
    <source>
        <dbReference type="ARBA" id="ARBA00032464"/>
    </source>
</evidence>
<comment type="cofactor">
    <cofactor evidence="2">
        <name>Ca(2+)</name>
        <dbReference type="ChEBI" id="CHEBI:29108"/>
    </cofactor>
</comment>
<keyword evidence="17" id="KW-1185">Reference proteome</keyword>
<dbReference type="PRINTS" id="PR01791">
    <property type="entry name" value="REGUCALCIN"/>
</dbReference>
<evidence type="ECO:0000256" key="1">
    <source>
        <dbReference type="ARBA" id="ARBA00001589"/>
    </source>
</evidence>
<dbReference type="Gene3D" id="2.120.10.30">
    <property type="entry name" value="TolB, C-terminal domain"/>
    <property type="match status" value="2"/>
</dbReference>
<dbReference type="Proteomes" id="UP001642540">
    <property type="component" value="Unassembled WGS sequence"/>
</dbReference>
<feature type="domain" description="SMP-30/Gluconolactonase/LRE-like region" evidence="15">
    <location>
        <begin position="13"/>
        <end position="150"/>
    </location>
</feature>
<comment type="catalytic activity">
    <reaction evidence="1">
        <text>D-glucono-1,5-lactone + H2O = D-gluconate + H(+)</text>
        <dbReference type="Rhea" id="RHEA:10440"/>
        <dbReference type="ChEBI" id="CHEBI:15377"/>
        <dbReference type="ChEBI" id="CHEBI:15378"/>
        <dbReference type="ChEBI" id="CHEBI:16217"/>
        <dbReference type="ChEBI" id="CHEBI:18391"/>
        <dbReference type="EC" id="3.1.1.17"/>
    </reaction>
</comment>
<evidence type="ECO:0000256" key="2">
    <source>
        <dbReference type="ARBA" id="ARBA00001913"/>
    </source>
</evidence>
<comment type="cofactor">
    <cofactor evidence="5">
        <name>Zn(2+)</name>
        <dbReference type="ChEBI" id="CHEBI:29105"/>
    </cofactor>
</comment>
<dbReference type="SUPFAM" id="SSF63829">
    <property type="entry name" value="Calcium-dependent phosphotriesterase"/>
    <property type="match status" value="1"/>
</dbReference>
<protein>
    <recommendedName>
        <fullName evidence="9">Regucalcin</fullName>
        <ecNumber evidence="8">3.1.1.17</ecNumber>
    </recommendedName>
    <alternativeName>
        <fullName evidence="14">Gluconolactonase</fullName>
    </alternativeName>
</protein>
<evidence type="ECO:0000256" key="7">
    <source>
        <dbReference type="ARBA" id="ARBA00008853"/>
    </source>
</evidence>
<dbReference type="Pfam" id="PF08450">
    <property type="entry name" value="SGL"/>
    <property type="match status" value="1"/>
</dbReference>
<name>A0ABP1QWF3_9HEXA</name>
<dbReference type="PANTHER" id="PTHR10907:SF47">
    <property type="entry name" value="REGUCALCIN"/>
    <property type="match status" value="1"/>
</dbReference>
<comment type="subcellular location">
    <subcellularLocation>
        <location evidence="6">Cytoplasm</location>
    </subcellularLocation>
</comment>
<dbReference type="EMBL" id="CAXLJM020000049">
    <property type="protein sequence ID" value="CAL8113463.1"/>
    <property type="molecule type" value="Genomic_DNA"/>
</dbReference>
<evidence type="ECO:0000256" key="10">
    <source>
        <dbReference type="ARBA" id="ARBA00022490"/>
    </source>
</evidence>
<dbReference type="InterPro" id="IPR008367">
    <property type="entry name" value="Regucalcin"/>
</dbReference>
<keyword evidence="11" id="KW-0479">Metal-binding</keyword>
<keyword evidence="13" id="KW-0106">Calcium</keyword>
<dbReference type="PRINTS" id="PR01790">
    <property type="entry name" value="SMP30FAMILY"/>
</dbReference>
<reference evidence="16 17" key="1">
    <citation type="submission" date="2024-08" db="EMBL/GenBank/DDBJ databases">
        <authorList>
            <person name="Cucini C."/>
            <person name="Frati F."/>
        </authorList>
    </citation>
    <scope>NUCLEOTIDE SEQUENCE [LARGE SCALE GENOMIC DNA]</scope>
</reference>